<organism evidence="1 2">
    <name type="scientific">Actinomadura adrarensis</name>
    <dbReference type="NCBI Taxonomy" id="1819600"/>
    <lineage>
        <taxon>Bacteria</taxon>
        <taxon>Bacillati</taxon>
        <taxon>Actinomycetota</taxon>
        <taxon>Actinomycetes</taxon>
        <taxon>Streptosporangiales</taxon>
        <taxon>Thermomonosporaceae</taxon>
        <taxon>Actinomadura</taxon>
    </lineage>
</organism>
<dbReference type="EMBL" id="JBHTIR010004164">
    <property type="protein sequence ID" value="MFD0856552.1"/>
    <property type="molecule type" value="Genomic_DNA"/>
</dbReference>
<feature type="non-terminal residue" evidence="1">
    <location>
        <position position="151"/>
    </location>
</feature>
<protein>
    <submittedName>
        <fullName evidence="1">Uncharacterized protein</fullName>
    </submittedName>
</protein>
<keyword evidence="2" id="KW-1185">Reference proteome</keyword>
<comment type="caution">
    <text evidence="1">The sequence shown here is derived from an EMBL/GenBank/DDBJ whole genome shotgun (WGS) entry which is preliminary data.</text>
</comment>
<evidence type="ECO:0000313" key="1">
    <source>
        <dbReference type="EMBL" id="MFD0856552.1"/>
    </source>
</evidence>
<name>A0ABW3CRV2_9ACTN</name>
<reference evidence="2" key="1">
    <citation type="journal article" date="2019" name="Int. J. Syst. Evol. Microbiol.">
        <title>The Global Catalogue of Microorganisms (GCM) 10K type strain sequencing project: providing services to taxonomists for standard genome sequencing and annotation.</title>
        <authorList>
            <consortium name="The Broad Institute Genomics Platform"/>
            <consortium name="The Broad Institute Genome Sequencing Center for Infectious Disease"/>
            <person name="Wu L."/>
            <person name="Ma J."/>
        </authorList>
    </citation>
    <scope>NUCLEOTIDE SEQUENCE [LARGE SCALE GENOMIC DNA]</scope>
    <source>
        <strain evidence="2">JCM 31696</strain>
    </source>
</reference>
<dbReference type="Proteomes" id="UP001597083">
    <property type="component" value="Unassembled WGS sequence"/>
</dbReference>
<proteinExistence type="predicted"/>
<accession>A0ABW3CRV2</accession>
<sequence length="151" mass="16784">MSLEGLLRRYDPKVKRRFRTYLLSNGARVRGKRVIGDERLARGLAHHLEGRSGEPESLEDLVRVFVAGRLLPAELALALPLDVVIREDAGLGLFWFENDDPDLTVCAHEVREVPLLLEGVDEVYVCGIDAPQGTSREAVDRAWGLADALAR</sequence>
<gene>
    <name evidence="1" type="ORF">ACFQ07_30220</name>
</gene>
<evidence type="ECO:0000313" key="2">
    <source>
        <dbReference type="Proteomes" id="UP001597083"/>
    </source>
</evidence>